<dbReference type="SUPFAM" id="SSF54292">
    <property type="entry name" value="2Fe-2S ferredoxin-like"/>
    <property type="match status" value="1"/>
</dbReference>
<dbReference type="InterPro" id="IPR036010">
    <property type="entry name" value="2Fe-2S_ferredoxin-like_sf"/>
</dbReference>
<accession>A0A498HZM8</accession>
<dbReference type="AlphaFoldDB" id="A0A498HZM8"/>
<sequence length="113" mass="12693">MVSCRMCLVEVEKSPKLVASYAMPDDYYTSGAVRLEALGISTELKSNGYALLCMGYPSSDLEVETQEEDEICWLQFGRYFARGLIEKDDYALKLAMGNMGGQRRSGEIKKSKR</sequence>
<keyword evidence="2" id="KW-1185">Reference proteome</keyword>
<gene>
    <name evidence="1" type="ORF">DVH24_030153</name>
</gene>
<dbReference type="Proteomes" id="UP000290289">
    <property type="component" value="Chromosome 15"/>
</dbReference>
<reference evidence="1 2" key="1">
    <citation type="submission" date="2018-10" db="EMBL/GenBank/DDBJ databases">
        <title>A high-quality apple genome assembly.</title>
        <authorList>
            <person name="Hu J."/>
        </authorList>
    </citation>
    <scope>NUCLEOTIDE SEQUENCE [LARGE SCALE GENOMIC DNA]</scope>
    <source>
        <strain evidence="2">cv. HFTH1</strain>
        <tissue evidence="1">Young leaf</tissue>
    </source>
</reference>
<evidence type="ECO:0000313" key="2">
    <source>
        <dbReference type="Proteomes" id="UP000290289"/>
    </source>
</evidence>
<comment type="caution">
    <text evidence="1">The sequence shown here is derived from an EMBL/GenBank/DDBJ whole genome shotgun (WGS) entry which is preliminary data.</text>
</comment>
<name>A0A498HZM8_MALDO</name>
<dbReference type="GO" id="GO:0051536">
    <property type="term" value="F:iron-sulfur cluster binding"/>
    <property type="evidence" value="ECO:0007669"/>
    <property type="project" value="InterPro"/>
</dbReference>
<protein>
    <recommendedName>
        <fullName evidence="3">Ferredoxin</fullName>
    </recommendedName>
</protein>
<dbReference type="STRING" id="3750.A0A498HZM8"/>
<organism evidence="1 2">
    <name type="scientific">Malus domestica</name>
    <name type="common">Apple</name>
    <name type="synonym">Pyrus malus</name>
    <dbReference type="NCBI Taxonomy" id="3750"/>
    <lineage>
        <taxon>Eukaryota</taxon>
        <taxon>Viridiplantae</taxon>
        <taxon>Streptophyta</taxon>
        <taxon>Embryophyta</taxon>
        <taxon>Tracheophyta</taxon>
        <taxon>Spermatophyta</taxon>
        <taxon>Magnoliopsida</taxon>
        <taxon>eudicotyledons</taxon>
        <taxon>Gunneridae</taxon>
        <taxon>Pentapetalae</taxon>
        <taxon>rosids</taxon>
        <taxon>fabids</taxon>
        <taxon>Rosales</taxon>
        <taxon>Rosaceae</taxon>
        <taxon>Amygdaloideae</taxon>
        <taxon>Maleae</taxon>
        <taxon>Malus</taxon>
    </lineage>
</organism>
<dbReference type="InterPro" id="IPR012675">
    <property type="entry name" value="Beta-grasp_dom_sf"/>
</dbReference>
<evidence type="ECO:0008006" key="3">
    <source>
        <dbReference type="Google" id="ProtNLM"/>
    </source>
</evidence>
<proteinExistence type="predicted"/>
<evidence type="ECO:0000313" key="1">
    <source>
        <dbReference type="EMBL" id="RXH75432.1"/>
    </source>
</evidence>
<dbReference type="Gene3D" id="3.10.20.30">
    <property type="match status" value="1"/>
</dbReference>
<dbReference type="EMBL" id="RDQH01000341">
    <property type="protein sequence ID" value="RXH75432.1"/>
    <property type="molecule type" value="Genomic_DNA"/>
</dbReference>